<dbReference type="AlphaFoldDB" id="A0A9W6XZW4"/>
<feature type="region of interest" description="Disordered" evidence="15">
    <location>
        <begin position="332"/>
        <end position="354"/>
    </location>
</feature>
<keyword evidence="12" id="KW-0505">Motor protein</keyword>
<dbReference type="GO" id="GO:0045504">
    <property type="term" value="F:dynein heavy chain binding"/>
    <property type="evidence" value="ECO:0007669"/>
    <property type="project" value="TreeGrafter"/>
</dbReference>
<dbReference type="InterPro" id="IPR040045">
    <property type="entry name" value="DYNC2LI1"/>
</dbReference>
<evidence type="ECO:0000256" key="13">
    <source>
        <dbReference type="ARBA" id="ARBA00023212"/>
    </source>
</evidence>
<evidence type="ECO:0000256" key="4">
    <source>
        <dbReference type="ARBA" id="ARBA00006831"/>
    </source>
</evidence>
<comment type="similarity">
    <text evidence="4">Belongs to the dynein light intermediate chain family.</text>
</comment>
<dbReference type="GO" id="GO:0005930">
    <property type="term" value="C:axoneme"/>
    <property type="evidence" value="ECO:0007669"/>
    <property type="project" value="UniProtKB-SubCell"/>
</dbReference>
<feature type="compositionally biased region" description="Basic and acidic residues" evidence="15">
    <location>
        <begin position="447"/>
        <end position="456"/>
    </location>
</feature>
<keyword evidence="9" id="KW-0970">Cilium biogenesis/degradation</keyword>
<evidence type="ECO:0000256" key="3">
    <source>
        <dbReference type="ARBA" id="ARBA00004430"/>
    </source>
</evidence>
<dbReference type="PANTHER" id="PTHR13236:SF0">
    <property type="entry name" value="CYTOPLASMIC DYNEIN 2 LIGHT INTERMEDIATE CHAIN 1"/>
    <property type="match status" value="1"/>
</dbReference>
<feature type="compositionally biased region" description="Basic and acidic residues" evidence="15">
    <location>
        <begin position="15"/>
        <end position="33"/>
    </location>
</feature>
<dbReference type="SUPFAM" id="SSF52540">
    <property type="entry name" value="P-loop containing nucleoside triphosphate hydrolases"/>
    <property type="match status" value="1"/>
</dbReference>
<comment type="subcellular location">
    <subcellularLocation>
        <location evidence="3">Cytoplasm</location>
        <location evidence="3">Cytoskeleton</location>
        <location evidence="3">Cilium axoneme</location>
    </subcellularLocation>
    <subcellularLocation>
        <location evidence="1">Cytoplasm</location>
        <location evidence="1">Cytoskeleton</location>
        <location evidence="1">Cilium basal body</location>
    </subcellularLocation>
    <subcellularLocation>
        <location evidence="2">Cytoplasm</location>
        <location evidence="2">Cytoskeleton</location>
        <location evidence="2">Microtubule organizing center</location>
        <location evidence="2">Centrosome</location>
    </subcellularLocation>
</comment>
<keyword evidence="6" id="KW-0217">Developmental protein</keyword>
<dbReference type="Proteomes" id="UP001165121">
    <property type="component" value="Unassembled WGS sequence"/>
</dbReference>
<dbReference type="InterPro" id="IPR022780">
    <property type="entry name" value="Dynein_light_int_chain"/>
</dbReference>
<feature type="region of interest" description="Disordered" evidence="15">
    <location>
        <begin position="15"/>
        <end position="40"/>
    </location>
</feature>
<evidence type="ECO:0000256" key="10">
    <source>
        <dbReference type="ARBA" id="ARBA00023017"/>
    </source>
</evidence>
<proteinExistence type="inferred from homology"/>
<protein>
    <recommendedName>
        <fullName evidence="5">Cytoplasmic dynein 2 light intermediate chain 1</fullName>
    </recommendedName>
</protein>
<keyword evidence="11" id="KW-0969">Cilium</keyword>
<dbReference type="InterPro" id="IPR027417">
    <property type="entry name" value="P-loop_NTPase"/>
</dbReference>
<feature type="region of interest" description="Disordered" evidence="15">
    <location>
        <begin position="436"/>
        <end position="456"/>
    </location>
</feature>
<evidence type="ECO:0000256" key="6">
    <source>
        <dbReference type="ARBA" id="ARBA00022473"/>
    </source>
</evidence>
<evidence type="ECO:0000256" key="7">
    <source>
        <dbReference type="ARBA" id="ARBA00022490"/>
    </source>
</evidence>
<reference evidence="16" key="1">
    <citation type="submission" date="2023-04" db="EMBL/GenBank/DDBJ databases">
        <title>Phytophthora fragariaefolia NBRC 109709.</title>
        <authorList>
            <person name="Ichikawa N."/>
            <person name="Sato H."/>
            <person name="Tonouchi N."/>
        </authorList>
    </citation>
    <scope>NUCLEOTIDE SEQUENCE</scope>
    <source>
        <strain evidence="16">NBRC 109709</strain>
    </source>
</reference>
<dbReference type="GO" id="GO:0035735">
    <property type="term" value="P:intraciliary transport involved in cilium assembly"/>
    <property type="evidence" value="ECO:0007669"/>
    <property type="project" value="InterPro"/>
</dbReference>
<dbReference type="GO" id="GO:0035721">
    <property type="term" value="P:intraciliary retrograde transport"/>
    <property type="evidence" value="ECO:0007669"/>
    <property type="project" value="InterPro"/>
</dbReference>
<evidence type="ECO:0000313" key="16">
    <source>
        <dbReference type="EMBL" id="GMF51422.1"/>
    </source>
</evidence>
<keyword evidence="8" id="KW-0493">Microtubule</keyword>
<dbReference type="OrthoDB" id="10263060at2759"/>
<name>A0A9W6XZW4_9STRA</name>
<dbReference type="GO" id="GO:0005868">
    <property type="term" value="C:cytoplasmic dynein complex"/>
    <property type="evidence" value="ECO:0007669"/>
    <property type="project" value="InterPro"/>
</dbReference>
<evidence type="ECO:0000256" key="9">
    <source>
        <dbReference type="ARBA" id="ARBA00022794"/>
    </source>
</evidence>
<dbReference type="Pfam" id="PF05783">
    <property type="entry name" value="DLIC"/>
    <property type="match status" value="2"/>
</dbReference>
<evidence type="ECO:0000256" key="2">
    <source>
        <dbReference type="ARBA" id="ARBA00004300"/>
    </source>
</evidence>
<evidence type="ECO:0000256" key="1">
    <source>
        <dbReference type="ARBA" id="ARBA00004120"/>
    </source>
</evidence>
<dbReference type="GO" id="GO:0005874">
    <property type="term" value="C:microtubule"/>
    <property type="evidence" value="ECO:0007669"/>
    <property type="project" value="UniProtKB-KW"/>
</dbReference>
<sequence>MATKDIWTLISSVEDPAKKPQKATERVEGDAPEKPAVTTAPEERDTFTLIVGPRGSGKTSLTATFRNSSKAEEIKPTTALDYVFVRLRTGGRPAVAHMWELASTKCVNEMIKIPLGPERILNGALVIVIDLSAPGDVVPALVKWLTTLYSVVHEVLKAKEKNPVEKFAVDVLKQEAMARYGSAHPDKDEVTPLPLPVLVVGNKYETFRDEDSIKRKGVTQAVRYLAHMYGASLLFTSMKDKNLVNQFRSIMKGFAFRAMARGTSKEVDPAKPLFVPAGADLFEDIGIPKSAGWRQDRFGKEQHEEKARQWVKIASEYYPPSANATEDLLTTKQSEQEDKDGEESPNQFPEPNIDRARQQKRYATLLPALIRNCLPLIFTCAVQQGGAASVPRQSTESAGAQVPGCLRFGPINASIKKILMHHFHASQVESTRSLISTATHHSKHREKQTERHSITP</sequence>
<keyword evidence="13" id="KW-0206">Cytoskeleton</keyword>
<comment type="caution">
    <text evidence="16">The sequence shown here is derived from an EMBL/GenBank/DDBJ whole genome shotgun (WGS) entry which is preliminary data.</text>
</comment>
<evidence type="ECO:0000313" key="17">
    <source>
        <dbReference type="Proteomes" id="UP001165121"/>
    </source>
</evidence>
<dbReference type="GO" id="GO:0005813">
    <property type="term" value="C:centrosome"/>
    <property type="evidence" value="ECO:0007669"/>
    <property type="project" value="UniProtKB-SubCell"/>
</dbReference>
<dbReference type="PANTHER" id="PTHR13236">
    <property type="entry name" value="DYNEIN 2 LIGHT INTERMEDIATE CHAIN, ISOFORM 2"/>
    <property type="match status" value="1"/>
</dbReference>
<evidence type="ECO:0000256" key="15">
    <source>
        <dbReference type="SAM" id="MobiDB-lite"/>
    </source>
</evidence>
<evidence type="ECO:0000256" key="11">
    <source>
        <dbReference type="ARBA" id="ARBA00023069"/>
    </source>
</evidence>
<dbReference type="GO" id="GO:0036064">
    <property type="term" value="C:ciliary basal body"/>
    <property type="evidence" value="ECO:0007669"/>
    <property type="project" value="TreeGrafter"/>
</dbReference>
<keyword evidence="10" id="KW-0243">Dynein</keyword>
<keyword evidence="7" id="KW-0963">Cytoplasm</keyword>
<evidence type="ECO:0000256" key="12">
    <source>
        <dbReference type="ARBA" id="ARBA00023175"/>
    </source>
</evidence>
<dbReference type="EMBL" id="BSXT01002905">
    <property type="protein sequence ID" value="GMF51422.1"/>
    <property type="molecule type" value="Genomic_DNA"/>
</dbReference>
<organism evidence="16 17">
    <name type="scientific">Phytophthora fragariaefolia</name>
    <dbReference type="NCBI Taxonomy" id="1490495"/>
    <lineage>
        <taxon>Eukaryota</taxon>
        <taxon>Sar</taxon>
        <taxon>Stramenopiles</taxon>
        <taxon>Oomycota</taxon>
        <taxon>Peronosporomycetes</taxon>
        <taxon>Peronosporales</taxon>
        <taxon>Peronosporaceae</taxon>
        <taxon>Phytophthora</taxon>
    </lineage>
</organism>
<dbReference type="Gene3D" id="3.40.50.300">
    <property type="entry name" value="P-loop containing nucleotide triphosphate hydrolases"/>
    <property type="match status" value="1"/>
</dbReference>
<keyword evidence="17" id="KW-1185">Reference proteome</keyword>
<evidence type="ECO:0000256" key="8">
    <source>
        <dbReference type="ARBA" id="ARBA00022701"/>
    </source>
</evidence>
<gene>
    <name evidence="16" type="ORF">Pfra01_002077300</name>
</gene>
<keyword evidence="14" id="KW-0966">Cell projection</keyword>
<evidence type="ECO:0000256" key="5">
    <source>
        <dbReference type="ARBA" id="ARBA00018863"/>
    </source>
</evidence>
<evidence type="ECO:0000256" key="14">
    <source>
        <dbReference type="ARBA" id="ARBA00023273"/>
    </source>
</evidence>
<accession>A0A9W6XZW4</accession>